<evidence type="ECO:0000313" key="3">
    <source>
        <dbReference type="EMBL" id="TJY38955.1"/>
    </source>
</evidence>
<proteinExistence type="predicted"/>
<comment type="caution">
    <text evidence="3">The sequence shown here is derived from an EMBL/GenBank/DDBJ whole genome shotgun (WGS) entry which is preliminary data.</text>
</comment>
<dbReference type="PANTHER" id="PTHR41775">
    <property type="entry name" value="SECRETED PROTEIN-RELATED"/>
    <property type="match status" value="1"/>
</dbReference>
<dbReference type="AlphaFoldDB" id="A0A4U0F333"/>
<dbReference type="NCBIfam" id="TIGR03296">
    <property type="entry name" value="M6dom_TIGR03296"/>
    <property type="match status" value="1"/>
</dbReference>
<feature type="domain" description="EF-hand" evidence="1">
    <location>
        <begin position="266"/>
        <end position="301"/>
    </location>
</feature>
<dbReference type="EMBL" id="SUPK01000011">
    <property type="protein sequence ID" value="TJY38955.1"/>
    <property type="molecule type" value="Genomic_DNA"/>
</dbReference>
<protein>
    <submittedName>
        <fullName evidence="3">M6 family metalloprotease domain-containing protein</fullName>
    </submittedName>
</protein>
<dbReference type="OrthoDB" id="9802318at2"/>
<feature type="domain" description="SLH" evidence="2">
    <location>
        <begin position="970"/>
        <end position="1029"/>
    </location>
</feature>
<feature type="domain" description="SLH" evidence="2">
    <location>
        <begin position="1030"/>
        <end position="1093"/>
    </location>
</feature>
<accession>A0A4U0F333</accession>
<dbReference type="GO" id="GO:0008237">
    <property type="term" value="F:metallopeptidase activity"/>
    <property type="evidence" value="ECO:0007669"/>
    <property type="project" value="UniProtKB-KW"/>
</dbReference>
<keyword evidence="3" id="KW-0645">Protease</keyword>
<dbReference type="PROSITE" id="PS50222">
    <property type="entry name" value="EF_HAND_2"/>
    <property type="match status" value="1"/>
</dbReference>
<evidence type="ECO:0000259" key="1">
    <source>
        <dbReference type="PROSITE" id="PS50222"/>
    </source>
</evidence>
<dbReference type="GO" id="GO:0005509">
    <property type="term" value="F:calcium ion binding"/>
    <property type="evidence" value="ECO:0007669"/>
    <property type="project" value="InterPro"/>
</dbReference>
<dbReference type="PROSITE" id="PS51272">
    <property type="entry name" value="SLH"/>
    <property type="match status" value="3"/>
</dbReference>
<keyword evidence="3" id="KW-0378">Hydrolase</keyword>
<dbReference type="Proteomes" id="UP000309673">
    <property type="component" value="Unassembled WGS sequence"/>
</dbReference>
<dbReference type="InterPro" id="IPR018247">
    <property type="entry name" value="EF_Hand_1_Ca_BS"/>
</dbReference>
<feature type="domain" description="SLH" evidence="2">
    <location>
        <begin position="1099"/>
        <end position="1159"/>
    </location>
</feature>
<keyword evidence="4" id="KW-1185">Reference proteome</keyword>
<reference evidence="3 4" key="1">
    <citation type="submission" date="2019-04" db="EMBL/GenBank/DDBJ databases">
        <title>Cohnella sp. nov., isolated from soil.</title>
        <authorList>
            <person name="Kim W."/>
        </authorList>
    </citation>
    <scope>NUCLEOTIDE SEQUENCE [LARGE SCALE GENOMIC DNA]</scope>
    <source>
        <strain evidence="3 4">CAU 1483</strain>
    </source>
</reference>
<evidence type="ECO:0000313" key="4">
    <source>
        <dbReference type="Proteomes" id="UP000309673"/>
    </source>
</evidence>
<gene>
    <name evidence="3" type="ORF">E5161_19180</name>
</gene>
<dbReference type="PANTHER" id="PTHR41775:SF1">
    <property type="entry name" value="PEPTIDASE M6-LIKE DOMAIN-CONTAINING PROTEIN"/>
    <property type="match status" value="1"/>
</dbReference>
<dbReference type="Pfam" id="PF05547">
    <property type="entry name" value="Peptidase_M6"/>
    <property type="match status" value="1"/>
</dbReference>
<dbReference type="InterPro" id="IPR008757">
    <property type="entry name" value="Peptidase_M6-like_domain"/>
</dbReference>
<organism evidence="3 4">
    <name type="scientific">Cohnella pontilimi</name>
    <dbReference type="NCBI Taxonomy" id="2564100"/>
    <lineage>
        <taxon>Bacteria</taxon>
        <taxon>Bacillati</taxon>
        <taxon>Bacillota</taxon>
        <taxon>Bacilli</taxon>
        <taxon>Bacillales</taxon>
        <taxon>Paenibacillaceae</taxon>
        <taxon>Cohnella</taxon>
    </lineage>
</organism>
<dbReference type="InterPro" id="IPR001119">
    <property type="entry name" value="SLH_dom"/>
</dbReference>
<dbReference type="GO" id="GO:0006508">
    <property type="term" value="P:proteolysis"/>
    <property type="evidence" value="ECO:0007669"/>
    <property type="project" value="UniProtKB-KW"/>
</dbReference>
<evidence type="ECO:0000259" key="2">
    <source>
        <dbReference type="PROSITE" id="PS51272"/>
    </source>
</evidence>
<dbReference type="Pfam" id="PF00395">
    <property type="entry name" value="SLH"/>
    <property type="match status" value="3"/>
</dbReference>
<dbReference type="PROSITE" id="PS00018">
    <property type="entry name" value="EF_HAND_1"/>
    <property type="match status" value="1"/>
</dbReference>
<name>A0A4U0F333_9BACL</name>
<sequence length="1159" mass="123301">MKGRESVLFAAARRTLVISHTWRLLFLHFNRKKNTGYAVSLAFAALFFFTGHSAKAAPAAPIITAYTQPDGAVFQAEKQGDDIFNWTAAQDGAVIVQNKDGYWYYAEIRNNRLAAGPVKYAAQPRPAHVLSADDMAPLHLYFSRLREASTLEEDRPSKSAAYANGELRTTQSLSKPHPMLVLLVNFNNVSMSTAESQWRQLVFGDSGKTVNQYYKENSAQRFYFTPAQETAGTPNDGIVTVTLNQNHPNTGGNPNQLNRQLVADALKAADSQIDYSSYDTNHNGYISADELHIVTIIAGQEASYRDSSYNASLPSVWGHHWAMPDSSSPTVDGVKLLSAAGGGSYTQFGELQGRHQATIGIIVHELGHDLDLPDLYDVDPNNSGDTNGVGGFSVMGAGNWSAIPGEYAGTTPVHLDAWSKIFLGFASPVEVPYGTDVSATLKAFDTTNPGAYQIYKVKTGNPDEYFLLENRQQGARSGFDQGLRDYTAQSGIAIWHIDSNVIRNHFNAVNDVNPKGVDLESFDISPDDPFYHDGDIFDRYHPPGSTSHNGTETGISVVVPASSSYSMPFLAGKGPAIAAAPKLASTADSFTYASQWDEAATLYYEAVPSGSKAPSVVQIMRGQDSAGRTAAFAGRFSVTGGKPGTIALSGLTASTSYDFYVLGVDANGHLGMSDIQSFTTSPPALPPSTPVPAVIPPTAAVPAVPAVPVVPAIPSTGGNAAVPVVPAVPPTGGSTVVPPAGPQVKSAGDREVIFEQLTPEAVNGANVWKIDAGLLGQAFEALQSRQASAGKIRIPVSLSDGQPAIVELAADALVKGARADANAVISVTSDSASYELPVRAIDLAAIAQKLGVSLKDAVVQVQIAQVGGRLLDEMEGHGSYAGLHFVGAPVEYTVTVAGNGKTEELRDFGRTYVSRTLVLEQAVNPSSATVVMYDPDTGRFSFVPATFSVSGGKTVVTLQRTGNSIYTVALAQKSFADIRTHWARDDIELLASKSLLKGLSNTSFGPNQAVTRAQFAAMLVQALGLRETSAAASFKDVKASDWYAGYVGAAVQAGLVQGFSDGRFRPNDRITREQMAAMINNAARFAGQPLADQADRSRLGVFKDRSSISAYALDSVSNVVQAGIMTGMKPNEFRAADFATRGQSASILKRLLVHLQFIN</sequence>
<keyword evidence="3" id="KW-0482">Metalloprotease</keyword>
<dbReference type="InterPro" id="IPR002048">
    <property type="entry name" value="EF_hand_dom"/>
</dbReference>